<keyword evidence="3" id="KW-1185">Reference proteome</keyword>
<dbReference type="OrthoDB" id="2144823at2759"/>
<evidence type="ECO:0000313" key="2">
    <source>
        <dbReference type="EMBL" id="ORY75214.1"/>
    </source>
</evidence>
<dbReference type="InterPro" id="IPR048363">
    <property type="entry name" value="CTSRT_C2"/>
</dbReference>
<dbReference type="EMBL" id="MCOG01000026">
    <property type="protein sequence ID" value="ORY75214.1"/>
    <property type="molecule type" value="Genomic_DNA"/>
</dbReference>
<dbReference type="Pfam" id="PF15729">
    <property type="entry name" value="CTSRT"/>
    <property type="match status" value="1"/>
</dbReference>
<reference evidence="2 3" key="1">
    <citation type="submission" date="2016-08" db="EMBL/GenBank/DDBJ databases">
        <title>A Parts List for Fungal Cellulosomes Revealed by Comparative Genomics.</title>
        <authorList>
            <consortium name="DOE Joint Genome Institute"/>
            <person name="Haitjema C.H."/>
            <person name="Gilmore S.P."/>
            <person name="Henske J.K."/>
            <person name="Solomon K.V."/>
            <person name="De Groot R."/>
            <person name="Kuo A."/>
            <person name="Mondo S.J."/>
            <person name="Salamov A.A."/>
            <person name="Labutti K."/>
            <person name="Zhao Z."/>
            <person name="Chiniquy J."/>
            <person name="Barry K."/>
            <person name="Brewer H.M."/>
            <person name="Purvine S.O."/>
            <person name="Wright A.T."/>
            <person name="Boxma B."/>
            <person name="Van Alen T."/>
            <person name="Hackstein J.H."/>
            <person name="Baker S.E."/>
            <person name="Grigoriev I.V."/>
            <person name="O'Malley M.A."/>
        </authorList>
    </citation>
    <scope>NUCLEOTIDE SEQUENCE [LARGE SCALE GENOMIC DNA]</scope>
    <source>
        <strain evidence="2 3">G1</strain>
    </source>
</reference>
<sequence length="370" mass="43065">MNTYDDRYSDEASNDYLSVTIEEKRGKKDIELDEIAAIQRYFLASEDIRPSLNGVVSVTIRSLNLSDINNINFMSSDINNIYAILKLRTLSSRTKIIVNNTNLSFNQTLHFPATVIKNKRHPYNLFSIMIYGFDMDIKESKNIGNVYFHLHDIISMSPILGSYDIWNNELFVGTIDLEITYNYGMFGYGYSNQLNEHLSDPIEMCSYSLYPRINPSESLSRQTDNIISLTATIHPSFIPFNCKVLLSYGLDIYPLLKNNKSLMYSPKTPEKILSKEKEEEIKDFFNFYYNIHDRGKRILILHKYFLNEKVETNIHDTSERKDNHIGNISEALNMKIEDNTSDENIPSKFYIQFVNQVKNIFSLFKKEKKS</sequence>
<dbReference type="Gene3D" id="2.60.40.150">
    <property type="entry name" value="C2 domain"/>
    <property type="match status" value="1"/>
</dbReference>
<comment type="caution">
    <text evidence="2">The sequence shown here is derived from an EMBL/GenBank/DDBJ whole genome shotgun (WGS) entry which is preliminary data.</text>
</comment>
<protein>
    <recommendedName>
        <fullName evidence="1">C2 domain-containing protein</fullName>
    </recommendedName>
</protein>
<feature type="domain" description="C2" evidence="1">
    <location>
        <begin position="44"/>
        <end position="163"/>
    </location>
</feature>
<dbReference type="SUPFAM" id="SSF49562">
    <property type="entry name" value="C2 domain (Calcium/lipid-binding domain, CaLB)"/>
    <property type="match status" value="1"/>
</dbReference>
<dbReference type="InterPro" id="IPR000008">
    <property type="entry name" value="C2_dom"/>
</dbReference>
<accession>A0A1Y2EVC4</accession>
<dbReference type="AlphaFoldDB" id="A0A1Y2EVC4"/>
<name>A0A1Y2EVC4_9FUNG</name>
<dbReference type="Proteomes" id="UP000193920">
    <property type="component" value="Unassembled WGS sequence"/>
</dbReference>
<proteinExistence type="predicted"/>
<evidence type="ECO:0000313" key="3">
    <source>
        <dbReference type="Proteomes" id="UP000193920"/>
    </source>
</evidence>
<dbReference type="PROSITE" id="PS50004">
    <property type="entry name" value="C2"/>
    <property type="match status" value="1"/>
</dbReference>
<evidence type="ECO:0000259" key="1">
    <source>
        <dbReference type="PROSITE" id="PS50004"/>
    </source>
</evidence>
<gene>
    <name evidence="2" type="ORF">LY90DRAFT_665945</name>
</gene>
<organism evidence="2 3">
    <name type="scientific">Neocallimastix californiae</name>
    <dbReference type="NCBI Taxonomy" id="1754190"/>
    <lineage>
        <taxon>Eukaryota</taxon>
        <taxon>Fungi</taxon>
        <taxon>Fungi incertae sedis</taxon>
        <taxon>Chytridiomycota</taxon>
        <taxon>Chytridiomycota incertae sedis</taxon>
        <taxon>Neocallimastigomycetes</taxon>
        <taxon>Neocallimastigales</taxon>
        <taxon>Neocallimastigaceae</taxon>
        <taxon>Neocallimastix</taxon>
    </lineage>
</organism>
<dbReference type="InterPro" id="IPR035892">
    <property type="entry name" value="C2_domain_sf"/>
</dbReference>